<evidence type="ECO:0000259" key="1">
    <source>
        <dbReference type="Pfam" id="PF12680"/>
    </source>
</evidence>
<organism evidence="2 3">
    <name type="scientific">Micromonospora echinofusca</name>
    <dbReference type="NCBI Taxonomy" id="47858"/>
    <lineage>
        <taxon>Bacteria</taxon>
        <taxon>Bacillati</taxon>
        <taxon>Actinomycetota</taxon>
        <taxon>Actinomycetes</taxon>
        <taxon>Micromonosporales</taxon>
        <taxon>Micromonosporaceae</taxon>
        <taxon>Micromonospora</taxon>
    </lineage>
</organism>
<dbReference type="AlphaFoldDB" id="A0A1C5GFV7"/>
<feature type="domain" description="SnoaL-like" evidence="1">
    <location>
        <begin position="17"/>
        <end position="115"/>
    </location>
</feature>
<proteinExistence type="predicted"/>
<name>A0A1C5GFV7_MICEH</name>
<dbReference type="Gene3D" id="3.10.450.50">
    <property type="match status" value="1"/>
</dbReference>
<sequence>MASVTVMTEQVRNVEVVRRYLRTFVTKDLAELRAVVDEDVLIYGSGAGVRGRHHVEGAVASPGLTVLDQEIVEIFAAGDRVVVSLAQTYRRDATGATAVQSACKMYRLDGGRIVQFWGEQDLFGLLRGLGMLPDGPIGF</sequence>
<dbReference type="InterPro" id="IPR032710">
    <property type="entry name" value="NTF2-like_dom_sf"/>
</dbReference>
<protein>
    <submittedName>
        <fullName evidence="2">Ketosteroid isomerase-related protein</fullName>
    </submittedName>
</protein>
<dbReference type="SUPFAM" id="SSF54427">
    <property type="entry name" value="NTF2-like"/>
    <property type="match status" value="1"/>
</dbReference>
<dbReference type="Pfam" id="PF12680">
    <property type="entry name" value="SnoaL_2"/>
    <property type="match status" value="1"/>
</dbReference>
<gene>
    <name evidence="2" type="ORF">GA0070610_4322</name>
</gene>
<evidence type="ECO:0000313" key="2">
    <source>
        <dbReference type="EMBL" id="SCG17996.1"/>
    </source>
</evidence>
<evidence type="ECO:0000313" key="3">
    <source>
        <dbReference type="Proteomes" id="UP000198251"/>
    </source>
</evidence>
<dbReference type="InterPro" id="IPR037401">
    <property type="entry name" value="SnoaL-like"/>
</dbReference>
<reference evidence="2 3" key="1">
    <citation type="submission" date="2016-06" db="EMBL/GenBank/DDBJ databases">
        <authorList>
            <person name="Kjaerup R.B."/>
            <person name="Dalgaard T.S."/>
            <person name="Juul-Madsen H.R."/>
        </authorList>
    </citation>
    <scope>NUCLEOTIDE SEQUENCE [LARGE SCALE GENOMIC DNA]</scope>
    <source>
        <strain evidence="2 3">DSM 43913</strain>
    </source>
</reference>
<accession>A0A1C5GFV7</accession>
<dbReference type="Proteomes" id="UP000198251">
    <property type="component" value="Chromosome I"/>
</dbReference>
<keyword evidence="2" id="KW-0413">Isomerase</keyword>
<dbReference type="GO" id="GO:0016853">
    <property type="term" value="F:isomerase activity"/>
    <property type="evidence" value="ECO:0007669"/>
    <property type="project" value="UniProtKB-KW"/>
</dbReference>
<keyword evidence="3" id="KW-1185">Reference proteome</keyword>
<dbReference type="EMBL" id="LT607733">
    <property type="protein sequence ID" value="SCG17996.1"/>
    <property type="molecule type" value="Genomic_DNA"/>
</dbReference>